<evidence type="ECO:0000313" key="3">
    <source>
        <dbReference type="EMBL" id="KAF2422191.1"/>
    </source>
</evidence>
<feature type="region of interest" description="Disordered" evidence="2">
    <location>
        <begin position="234"/>
        <end position="311"/>
    </location>
</feature>
<feature type="region of interest" description="Disordered" evidence="2">
    <location>
        <begin position="41"/>
        <end position="66"/>
    </location>
</feature>
<reference evidence="3" key="1">
    <citation type="journal article" date="2020" name="Stud. Mycol.">
        <title>101 Dothideomycetes genomes: a test case for predicting lifestyles and emergence of pathogens.</title>
        <authorList>
            <person name="Haridas S."/>
            <person name="Albert R."/>
            <person name="Binder M."/>
            <person name="Bloem J."/>
            <person name="Labutti K."/>
            <person name="Salamov A."/>
            <person name="Andreopoulos B."/>
            <person name="Baker S."/>
            <person name="Barry K."/>
            <person name="Bills G."/>
            <person name="Bluhm B."/>
            <person name="Cannon C."/>
            <person name="Castanera R."/>
            <person name="Culley D."/>
            <person name="Daum C."/>
            <person name="Ezra D."/>
            <person name="Gonzalez J."/>
            <person name="Henrissat B."/>
            <person name="Kuo A."/>
            <person name="Liang C."/>
            <person name="Lipzen A."/>
            <person name="Lutzoni F."/>
            <person name="Magnuson J."/>
            <person name="Mondo S."/>
            <person name="Nolan M."/>
            <person name="Ohm R."/>
            <person name="Pangilinan J."/>
            <person name="Park H.-J."/>
            <person name="Ramirez L."/>
            <person name="Alfaro M."/>
            <person name="Sun H."/>
            <person name="Tritt A."/>
            <person name="Yoshinaga Y."/>
            <person name="Zwiers L.-H."/>
            <person name="Turgeon B."/>
            <person name="Goodwin S."/>
            <person name="Spatafora J."/>
            <person name="Crous P."/>
            <person name="Grigoriev I."/>
        </authorList>
    </citation>
    <scope>NUCLEOTIDE SEQUENCE</scope>
    <source>
        <strain evidence="3">CBS 130266</strain>
    </source>
</reference>
<dbReference type="EMBL" id="MU007092">
    <property type="protein sequence ID" value="KAF2422191.1"/>
    <property type="molecule type" value="Genomic_DNA"/>
</dbReference>
<keyword evidence="4" id="KW-1185">Reference proteome</keyword>
<evidence type="ECO:0000256" key="1">
    <source>
        <dbReference type="SAM" id="Coils"/>
    </source>
</evidence>
<gene>
    <name evidence="3" type="ORF">EJ08DRAFT_737966</name>
</gene>
<comment type="caution">
    <text evidence="3">The sequence shown here is derived from an EMBL/GenBank/DDBJ whole genome shotgun (WGS) entry which is preliminary data.</text>
</comment>
<sequence length="311" mass="36711">MENRRTPPPPNWNEEAYFWGRNAADKSYNFVMEKQVMESAEKYPKHSVKRERTTKRAKPKHGVKAEKTTRKEYPCIFRDDEQLYTPTDPEYVVRTEERPELDEFLISDGKDPPGAFRGVWHDRVELLGVMNHLKWGDPTYEASVFVGRRNDSLETRLRELKDSKERYLSMIQTAIAEMKISQHSAEWVQILNELTAECLSIVQEEKEWEERNKKHNMYELNRIRMNIRNMRLAAERKKEASDVGRGRHEETPRAPQHRNIQARSFSMPSFQNHQAEANPVHGCSQDEDMHDGNESDAGGEQERSRKRRRRD</sequence>
<feature type="coiled-coil region" evidence="1">
    <location>
        <begin position="150"/>
        <end position="211"/>
    </location>
</feature>
<proteinExistence type="predicted"/>
<dbReference type="AlphaFoldDB" id="A0A9P4NHX1"/>
<feature type="compositionally biased region" description="Polar residues" evidence="2">
    <location>
        <begin position="258"/>
        <end position="275"/>
    </location>
</feature>
<accession>A0A9P4NHX1</accession>
<evidence type="ECO:0000313" key="4">
    <source>
        <dbReference type="Proteomes" id="UP000800235"/>
    </source>
</evidence>
<name>A0A9P4NHX1_9PEZI</name>
<organism evidence="3 4">
    <name type="scientific">Tothia fuscella</name>
    <dbReference type="NCBI Taxonomy" id="1048955"/>
    <lineage>
        <taxon>Eukaryota</taxon>
        <taxon>Fungi</taxon>
        <taxon>Dikarya</taxon>
        <taxon>Ascomycota</taxon>
        <taxon>Pezizomycotina</taxon>
        <taxon>Dothideomycetes</taxon>
        <taxon>Pleosporomycetidae</taxon>
        <taxon>Venturiales</taxon>
        <taxon>Cylindrosympodiaceae</taxon>
        <taxon>Tothia</taxon>
    </lineage>
</organism>
<protein>
    <submittedName>
        <fullName evidence="3">Uncharacterized protein</fullName>
    </submittedName>
</protein>
<feature type="compositionally biased region" description="Basic and acidic residues" evidence="2">
    <location>
        <begin position="234"/>
        <end position="252"/>
    </location>
</feature>
<keyword evidence="1" id="KW-0175">Coiled coil</keyword>
<evidence type="ECO:0000256" key="2">
    <source>
        <dbReference type="SAM" id="MobiDB-lite"/>
    </source>
</evidence>
<feature type="compositionally biased region" description="Basic residues" evidence="2">
    <location>
        <begin position="45"/>
        <end position="62"/>
    </location>
</feature>
<dbReference type="Proteomes" id="UP000800235">
    <property type="component" value="Unassembled WGS sequence"/>
</dbReference>